<name>S8CQM8_9LAMI</name>
<sequence>ESMIMVFDTEFQNLHDNGSEGHVDEQRIFSEVFFDSCVVARKGFLFPEAPRVDNDDDDYDDDAIIDRDACSNSGMSSLTTHNDFADLGKRSCSVKSLDEDITGIRNSAVTAGIVSDMPPEKTASSCAVEFCVVESYGKCITSSRYQPSMNEGKRKNKVRSVDRNEQKETLTGGVCSPISQESYASKLIVTDLPVSIANNLQSQSQAKHKWKDSCFIELNEEEFARPENIKNDPRPLLRYHIHRLLRAAGWLIGRRKRNNKYKGNGEYVYKSPVGRPIREFYRAWRICGEHLRADVVSSTLITLLIAAKYPKISRSERSSNLTAGSLQDSENHENYPCGLHLSNIRVDLEENEVSASPETVFTNKVSLASCPCLEQAESAGDITYGRMAKTKKKSRKLFEMHHGNHFIDKGCHHVCEISSSSKSASKRSKCDSHDDEVLISALKKTRKGRPTKKGSKHKPKLVRKQKSPKGSCRLLPRGGKSVMEAKWSTVESRTVLSWMIHSGVISINDVIQYRNIEYDAVIKDGIVTRDGILCSCCHKVLSVSEFKFHAGFRSDHPCMNLFLESGRPLISCQLDAWSTEFQSRQVASRINQDDEIDQNDDSCGRCGDVGELICCDNCPSAFHQGCLFEQEVLEGNWYCPRCRCKICGDVVTDKEEAEASQVVDDLKCAQCCHKYHRSCLREKHSEIVLSSEAWFCGDSCRKVEMGLQSRVGLKNYIGEGLCWSLLRCISDESALKAECNSKLAVAITIMEECFVPMVDTRTGISMIPQVIFNW</sequence>
<dbReference type="Pfam" id="PF00628">
    <property type="entry name" value="PHD"/>
    <property type="match status" value="1"/>
</dbReference>
<organism evidence="9 10">
    <name type="scientific">Genlisea aurea</name>
    <dbReference type="NCBI Taxonomy" id="192259"/>
    <lineage>
        <taxon>Eukaryota</taxon>
        <taxon>Viridiplantae</taxon>
        <taxon>Streptophyta</taxon>
        <taxon>Embryophyta</taxon>
        <taxon>Tracheophyta</taxon>
        <taxon>Spermatophyta</taxon>
        <taxon>Magnoliopsida</taxon>
        <taxon>eudicotyledons</taxon>
        <taxon>Gunneridae</taxon>
        <taxon>Pentapetalae</taxon>
        <taxon>asterids</taxon>
        <taxon>lamiids</taxon>
        <taxon>Lamiales</taxon>
        <taxon>Lentibulariaceae</taxon>
        <taxon>Genlisea</taxon>
    </lineage>
</organism>
<feature type="region of interest" description="Disordered" evidence="7">
    <location>
        <begin position="147"/>
        <end position="169"/>
    </location>
</feature>
<proteinExistence type="predicted"/>
<dbReference type="InterPro" id="IPR032308">
    <property type="entry name" value="TDBD"/>
</dbReference>
<dbReference type="EMBL" id="AUSU01002108">
    <property type="protein sequence ID" value="EPS69469.1"/>
    <property type="molecule type" value="Genomic_DNA"/>
</dbReference>
<dbReference type="InterPro" id="IPR001965">
    <property type="entry name" value="Znf_PHD"/>
</dbReference>
<protein>
    <recommendedName>
        <fullName evidence="8">PHD-type domain-containing protein</fullName>
    </recommendedName>
</protein>
<dbReference type="InterPro" id="IPR013083">
    <property type="entry name" value="Znf_RING/FYVE/PHD"/>
</dbReference>
<keyword evidence="4" id="KW-0862">Zinc</keyword>
<keyword evidence="2" id="KW-0479">Metal-binding</keyword>
<evidence type="ECO:0000256" key="1">
    <source>
        <dbReference type="ARBA" id="ARBA00004123"/>
    </source>
</evidence>
<keyword evidence="3 6" id="KW-0863">Zinc-finger</keyword>
<feature type="compositionally biased region" description="Basic and acidic residues" evidence="7">
    <location>
        <begin position="159"/>
        <end position="168"/>
    </location>
</feature>
<feature type="domain" description="PHD-type" evidence="8">
    <location>
        <begin position="600"/>
        <end position="645"/>
    </location>
</feature>
<evidence type="ECO:0000256" key="3">
    <source>
        <dbReference type="ARBA" id="ARBA00022771"/>
    </source>
</evidence>
<comment type="caution">
    <text evidence="9">The sequence shown here is derived from an EMBL/GenBank/DDBJ whole genome shotgun (WGS) entry which is preliminary data.</text>
</comment>
<dbReference type="PANTHER" id="PTHR46508:SF2">
    <property type="entry name" value="INCREASED DNA METHYLATION 1"/>
    <property type="match status" value="1"/>
</dbReference>
<evidence type="ECO:0000256" key="4">
    <source>
        <dbReference type="ARBA" id="ARBA00022833"/>
    </source>
</evidence>
<feature type="non-terminal residue" evidence="9">
    <location>
        <position position="774"/>
    </location>
</feature>
<dbReference type="InterPro" id="IPR019787">
    <property type="entry name" value="Znf_PHD-finger"/>
</dbReference>
<keyword evidence="10" id="KW-1185">Reference proteome</keyword>
<evidence type="ECO:0000259" key="8">
    <source>
        <dbReference type="PROSITE" id="PS50016"/>
    </source>
</evidence>
<dbReference type="PANTHER" id="PTHR46508">
    <property type="entry name" value="PHD FINGER FAMILY PROTEIN"/>
    <property type="match status" value="1"/>
</dbReference>
<evidence type="ECO:0000313" key="9">
    <source>
        <dbReference type="EMBL" id="EPS69469.1"/>
    </source>
</evidence>
<evidence type="ECO:0000256" key="5">
    <source>
        <dbReference type="ARBA" id="ARBA00023242"/>
    </source>
</evidence>
<dbReference type="PROSITE" id="PS50016">
    <property type="entry name" value="ZF_PHD_2"/>
    <property type="match status" value="1"/>
</dbReference>
<evidence type="ECO:0000256" key="2">
    <source>
        <dbReference type="ARBA" id="ARBA00022723"/>
    </source>
</evidence>
<evidence type="ECO:0000256" key="7">
    <source>
        <dbReference type="SAM" id="MobiDB-lite"/>
    </source>
</evidence>
<dbReference type="OrthoDB" id="429143at2759"/>
<evidence type="ECO:0000256" key="6">
    <source>
        <dbReference type="PROSITE-ProRule" id="PRU00146"/>
    </source>
</evidence>
<dbReference type="AlphaFoldDB" id="S8CQM8"/>
<dbReference type="Proteomes" id="UP000015453">
    <property type="component" value="Unassembled WGS sequence"/>
</dbReference>
<feature type="compositionally biased region" description="Basic residues" evidence="7">
    <location>
        <begin position="443"/>
        <end position="467"/>
    </location>
</feature>
<dbReference type="GO" id="GO:0005634">
    <property type="term" value="C:nucleus"/>
    <property type="evidence" value="ECO:0007669"/>
    <property type="project" value="UniProtKB-SubCell"/>
</dbReference>
<dbReference type="SMART" id="SM00249">
    <property type="entry name" value="PHD"/>
    <property type="match status" value="2"/>
</dbReference>
<keyword evidence="5" id="KW-0539">Nucleus</keyword>
<dbReference type="Gene3D" id="3.30.40.10">
    <property type="entry name" value="Zinc/RING finger domain, C3HC4 (zinc finger)"/>
    <property type="match status" value="1"/>
</dbReference>
<accession>S8CQM8</accession>
<feature type="region of interest" description="Disordered" evidence="7">
    <location>
        <begin position="441"/>
        <end position="475"/>
    </location>
</feature>
<dbReference type="GO" id="GO:0008270">
    <property type="term" value="F:zinc ion binding"/>
    <property type="evidence" value="ECO:0007669"/>
    <property type="project" value="UniProtKB-KW"/>
</dbReference>
<dbReference type="Pfam" id="PF16135">
    <property type="entry name" value="TDBD"/>
    <property type="match status" value="1"/>
</dbReference>
<dbReference type="SUPFAM" id="SSF57903">
    <property type="entry name" value="FYVE/PHD zinc finger"/>
    <property type="match status" value="1"/>
</dbReference>
<comment type="subcellular location">
    <subcellularLocation>
        <location evidence="1">Nucleus</location>
    </subcellularLocation>
</comment>
<reference evidence="9 10" key="1">
    <citation type="journal article" date="2013" name="BMC Genomics">
        <title>The miniature genome of a carnivorous plant Genlisea aurea contains a low number of genes and short non-coding sequences.</title>
        <authorList>
            <person name="Leushkin E.V."/>
            <person name="Sutormin R.A."/>
            <person name="Nabieva E.R."/>
            <person name="Penin A.A."/>
            <person name="Kondrashov A.S."/>
            <person name="Logacheva M.D."/>
        </authorList>
    </citation>
    <scope>NUCLEOTIDE SEQUENCE [LARGE SCALE GENOMIC DNA]</scope>
</reference>
<gene>
    <name evidence="9" type="ORF">M569_05292</name>
</gene>
<evidence type="ECO:0000313" key="10">
    <source>
        <dbReference type="Proteomes" id="UP000015453"/>
    </source>
</evidence>
<dbReference type="InterPro" id="IPR011011">
    <property type="entry name" value="Znf_FYVE_PHD"/>
</dbReference>
<feature type="non-terminal residue" evidence="9">
    <location>
        <position position="1"/>
    </location>
</feature>